<proteinExistence type="predicted"/>
<dbReference type="AlphaFoldDB" id="A0A917V8Z5"/>
<organism evidence="1 2">
    <name type="scientific">Nocardia camponoti</name>
    <dbReference type="NCBI Taxonomy" id="1616106"/>
    <lineage>
        <taxon>Bacteria</taxon>
        <taxon>Bacillati</taxon>
        <taxon>Actinomycetota</taxon>
        <taxon>Actinomycetes</taxon>
        <taxon>Mycobacteriales</taxon>
        <taxon>Nocardiaceae</taxon>
        <taxon>Nocardia</taxon>
    </lineage>
</organism>
<evidence type="ECO:0000313" key="1">
    <source>
        <dbReference type="EMBL" id="GGK50286.1"/>
    </source>
</evidence>
<dbReference type="EMBL" id="BMMW01000002">
    <property type="protein sequence ID" value="GGK50286.1"/>
    <property type="molecule type" value="Genomic_DNA"/>
</dbReference>
<name>A0A917V8Z5_9NOCA</name>
<sequence length="76" mass="8110">MQKLFAVGKLSDKQLLDRGKRFTDGRGEFGVAEIDSGNHGGFLAHSRCAHYLLPAMRPTPTGSNLACIPGVPDTLA</sequence>
<protein>
    <submittedName>
        <fullName evidence="1">Uncharacterized protein</fullName>
    </submittedName>
</protein>
<reference evidence="1" key="2">
    <citation type="submission" date="2020-09" db="EMBL/GenBank/DDBJ databases">
        <authorList>
            <person name="Sun Q."/>
            <person name="Zhou Y."/>
        </authorList>
    </citation>
    <scope>NUCLEOTIDE SEQUENCE</scope>
    <source>
        <strain evidence="1">CGMCC 4.7278</strain>
    </source>
</reference>
<evidence type="ECO:0000313" key="2">
    <source>
        <dbReference type="Proteomes" id="UP000612956"/>
    </source>
</evidence>
<accession>A0A917V8Z5</accession>
<comment type="caution">
    <text evidence="1">The sequence shown here is derived from an EMBL/GenBank/DDBJ whole genome shotgun (WGS) entry which is preliminary data.</text>
</comment>
<gene>
    <name evidence="1" type="ORF">GCM10011591_22320</name>
</gene>
<reference evidence="1" key="1">
    <citation type="journal article" date="2014" name="Int. J. Syst. Evol. Microbiol.">
        <title>Complete genome sequence of Corynebacterium casei LMG S-19264T (=DSM 44701T), isolated from a smear-ripened cheese.</title>
        <authorList>
            <consortium name="US DOE Joint Genome Institute (JGI-PGF)"/>
            <person name="Walter F."/>
            <person name="Albersmeier A."/>
            <person name="Kalinowski J."/>
            <person name="Ruckert C."/>
        </authorList>
    </citation>
    <scope>NUCLEOTIDE SEQUENCE</scope>
    <source>
        <strain evidence="1">CGMCC 4.7278</strain>
    </source>
</reference>
<keyword evidence="2" id="KW-1185">Reference proteome</keyword>
<dbReference type="Proteomes" id="UP000612956">
    <property type="component" value="Unassembled WGS sequence"/>
</dbReference>